<dbReference type="Proteomes" id="UP000182278">
    <property type="component" value="Unassembled WGS sequence"/>
</dbReference>
<proteinExistence type="predicted"/>
<organism evidence="3 4">
    <name type="scientific">Candidatus Desantisbacteria bacterium CG1_02_38_46</name>
    <dbReference type="NCBI Taxonomy" id="1817893"/>
    <lineage>
        <taxon>Bacteria</taxon>
        <taxon>Candidatus Desantisiibacteriota</taxon>
    </lineage>
</organism>
<reference evidence="3 4" key="1">
    <citation type="journal article" date="2016" name="Environ. Microbiol.">
        <title>Genomic resolution of a cold subsurface aquifer community provides metabolic insights for novel microbes adapted to high CO concentrations.</title>
        <authorList>
            <person name="Probst A.J."/>
            <person name="Castelle C.J."/>
            <person name="Singh A."/>
            <person name="Brown C.T."/>
            <person name="Anantharaman K."/>
            <person name="Sharon I."/>
            <person name="Hug L.A."/>
            <person name="Burstein D."/>
            <person name="Emerson J.B."/>
            <person name="Thomas B.C."/>
            <person name="Banfield J.F."/>
        </authorList>
    </citation>
    <scope>NUCLEOTIDE SEQUENCE [LARGE SCALE GENOMIC DNA]</scope>
    <source>
        <strain evidence="3">CG1_02_38_46</strain>
    </source>
</reference>
<evidence type="ECO:0000256" key="1">
    <source>
        <dbReference type="SAM" id="Phobius"/>
    </source>
</evidence>
<keyword evidence="1" id="KW-0812">Transmembrane</keyword>
<keyword evidence="1" id="KW-0472">Membrane</keyword>
<dbReference type="AlphaFoldDB" id="A0A1J4SFC6"/>
<dbReference type="Pfam" id="PF16976">
    <property type="entry name" value="RcpC"/>
    <property type="match status" value="1"/>
</dbReference>
<feature type="transmembrane region" description="Helical" evidence="1">
    <location>
        <begin position="20"/>
        <end position="38"/>
    </location>
</feature>
<evidence type="ECO:0000313" key="4">
    <source>
        <dbReference type="Proteomes" id="UP000182278"/>
    </source>
</evidence>
<dbReference type="InterPro" id="IPR031571">
    <property type="entry name" value="RcpC_dom"/>
</dbReference>
<keyword evidence="1" id="KW-1133">Transmembrane helix</keyword>
<evidence type="ECO:0000259" key="2">
    <source>
        <dbReference type="SMART" id="SM00858"/>
    </source>
</evidence>
<dbReference type="CDD" id="cd11614">
    <property type="entry name" value="SAF_CpaB_FlgA_like"/>
    <property type="match status" value="1"/>
</dbReference>
<name>A0A1J4SFC6_9BACT</name>
<protein>
    <submittedName>
        <fullName evidence="3">Flp pilus assembly protein CpaB</fullName>
    </submittedName>
</protein>
<accession>A0A1J4SFC6</accession>
<dbReference type="NCBIfam" id="TIGR03177">
    <property type="entry name" value="pilus_cpaB"/>
    <property type="match status" value="1"/>
</dbReference>
<feature type="domain" description="SAF" evidence="2">
    <location>
        <begin position="51"/>
        <end position="115"/>
    </location>
</feature>
<evidence type="ECO:0000313" key="3">
    <source>
        <dbReference type="EMBL" id="OIN98087.1"/>
    </source>
</evidence>
<dbReference type="InterPro" id="IPR013974">
    <property type="entry name" value="SAF"/>
</dbReference>
<comment type="caution">
    <text evidence="3">The sequence shown here is derived from an EMBL/GenBank/DDBJ whole genome shotgun (WGS) entry which is preliminary data.</text>
</comment>
<dbReference type="SMART" id="SM00858">
    <property type="entry name" value="SAF"/>
    <property type="match status" value="1"/>
</dbReference>
<dbReference type="EMBL" id="MNUO01000024">
    <property type="protein sequence ID" value="OIN98087.1"/>
    <property type="molecule type" value="Genomic_DNA"/>
</dbReference>
<gene>
    <name evidence="3" type="ORF">AUJ66_01585</name>
</gene>
<dbReference type="InterPro" id="IPR017592">
    <property type="entry name" value="Pilus_assmbl_Flp-typ_CpaB"/>
</dbReference>
<sequence length="281" mass="30921">MVIDADSRRRSPLKNWRPRVLLAVVMGLVAAGLLLVYLKNKEKEIFGGSFVEVLVVSRDISRDTPIAEEFLSIKKFPVAFVHPNTIFPQNKEVILGQPTRYNLQKGQPLLWLDIGKGEGGLSSMLNPGERALTLSVDEISGIAGALKPNDRVDILGIFDIGGKNITKILMQNVTILMVGSNLTRNENKEELEINLAKSLLQGAYSSITVAVTPEEAEILAFAQEMGKLIFTLRGPTDLNVNESLPTVSMDSIMKVEKELTVKRKERQEGGRTEIIKGGVVE</sequence>
<dbReference type="STRING" id="1817893.AUJ66_01585"/>
<dbReference type="Pfam" id="PF08666">
    <property type="entry name" value="SAF"/>
    <property type="match status" value="1"/>
</dbReference>